<feature type="region of interest" description="Disordered" evidence="1">
    <location>
        <begin position="1"/>
        <end position="50"/>
    </location>
</feature>
<gene>
    <name evidence="2" type="ORF">SAMN06265361_10261</name>
</gene>
<dbReference type="AlphaFoldDB" id="A0AA46ADU5"/>
<accession>A0AA46ADU5</accession>
<dbReference type="RefSeq" id="WP_154987791.1">
    <property type="nucleotide sequence ID" value="NZ_FXTU01000002.1"/>
</dbReference>
<keyword evidence="3" id="KW-1185">Reference proteome</keyword>
<name>A0AA46ADU5_9BACL</name>
<sequence length="50" mass="5819">MNREPRPAWDASDEEILSMGHEKKQESANSLIYNQSSSDDEPNWDLLVER</sequence>
<dbReference type="Proteomes" id="UP001157946">
    <property type="component" value="Unassembled WGS sequence"/>
</dbReference>
<comment type="caution">
    <text evidence="2">The sequence shown here is derived from an EMBL/GenBank/DDBJ whole genome shotgun (WGS) entry which is preliminary data.</text>
</comment>
<organism evidence="2 3">
    <name type="scientific">Laceyella tengchongensis</name>
    <dbReference type="NCBI Taxonomy" id="574699"/>
    <lineage>
        <taxon>Bacteria</taxon>
        <taxon>Bacillati</taxon>
        <taxon>Bacillota</taxon>
        <taxon>Bacilli</taxon>
        <taxon>Bacillales</taxon>
        <taxon>Thermoactinomycetaceae</taxon>
        <taxon>Laceyella</taxon>
    </lineage>
</organism>
<feature type="compositionally biased region" description="Polar residues" evidence="1">
    <location>
        <begin position="27"/>
        <end position="37"/>
    </location>
</feature>
<proteinExistence type="predicted"/>
<dbReference type="EMBL" id="FXTU01000002">
    <property type="protein sequence ID" value="SMP08874.1"/>
    <property type="molecule type" value="Genomic_DNA"/>
</dbReference>
<evidence type="ECO:0000313" key="2">
    <source>
        <dbReference type="EMBL" id="SMP08874.1"/>
    </source>
</evidence>
<evidence type="ECO:0000313" key="3">
    <source>
        <dbReference type="Proteomes" id="UP001157946"/>
    </source>
</evidence>
<evidence type="ECO:0000256" key="1">
    <source>
        <dbReference type="SAM" id="MobiDB-lite"/>
    </source>
</evidence>
<reference evidence="2" key="1">
    <citation type="submission" date="2017-05" db="EMBL/GenBank/DDBJ databases">
        <authorList>
            <person name="Varghese N."/>
            <person name="Submissions S."/>
        </authorList>
    </citation>
    <scope>NUCLEOTIDE SEQUENCE</scope>
    <source>
        <strain evidence="2">DSM 45262</strain>
    </source>
</reference>
<protein>
    <submittedName>
        <fullName evidence="2">Uncharacterized protein</fullName>
    </submittedName>
</protein>